<sequence length="243" mass="26107">MLHPDFVLQPGDVFSVQGKTHILYDNEVKTGGSLAWISNNPGNIRPAGHEAERYGAYVGKQHANFAIFPDAQTGFNAIKSFLSARSSKSITQIMEIYAPRGDGNNDPDAYASTIAKRLGVPVSTIVGSLSDDQLTTFASEIKRVEGWIPGTSYGLDALPDEVWQVLTDPTTPNQPANRPIIRRGDTGEAVRLVQSLLQAKGYDLEIDGIFGPATEAAVKAFQKAANLSVDGIVGPHTWSALSQ</sequence>
<protein>
    <recommendedName>
        <fullName evidence="1">Peptidoglycan binding-like domain-containing protein</fullName>
    </recommendedName>
</protein>
<dbReference type="InterPro" id="IPR036365">
    <property type="entry name" value="PGBD-like_sf"/>
</dbReference>
<accession>A0ABQ3V7N8</accession>
<name>A0ABQ3V7N8_9CHLR</name>
<dbReference type="Gene3D" id="1.10.101.10">
    <property type="entry name" value="PGBD-like superfamily/PGBD"/>
    <property type="match status" value="1"/>
</dbReference>
<feature type="domain" description="Peptidoglycan binding-like" evidence="1">
    <location>
        <begin position="186"/>
        <end position="241"/>
    </location>
</feature>
<evidence type="ECO:0000259" key="1">
    <source>
        <dbReference type="Pfam" id="PF01471"/>
    </source>
</evidence>
<comment type="caution">
    <text evidence="2">The sequence shown here is derived from an EMBL/GenBank/DDBJ whole genome shotgun (WGS) entry which is preliminary data.</text>
</comment>
<dbReference type="Pfam" id="PF01471">
    <property type="entry name" value="PG_binding_1"/>
    <property type="match status" value="1"/>
</dbReference>
<dbReference type="EMBL" id="BNJG01000005">
    <property type="protein sequence ID" value="GHO60415.1"/>
    <property type="molecule type" value="Genomic_DNA"/>
</dbReference>
<evidence type="ECO:0000313" key="2">
    <source>
        <dbReference type="EMBL" id="GHO60415.1"/>
    </source>
</evidence>
<dbReference type="InterPro" id="IPR036366">
    <property type="entry name" value="PGBDSf"/>
</dbReference>
<proteinExistence type="predicted"/>
<evidence type="ECO:0000313" key="3">
    <source>
        <dbReference type="Proteomes" id="UP000654345"/>
    </source>
</evidence>
<dbReference type="InterPro" id="IPR002477">
    <property type="entry name" value="Peptidoglycan-bd-like"/>
</dbReference>
<reference evidence="2 3" key="1">
    <citation type="journal article" date="2021" name="Int. J. Syst. Evol. Microbiol.">
        <title>Reticulibacter mediterranei gen. nov., sp. nov., within the new family Reticulibacteraceae fam. nov., and Ktedonospora formicarum gen. nov., sp. nov., Ktedonobacter robiniae sp. nov., Dictyobacter formicarum sp. nov. and Dictyobacter arantiisoli sp. nov., belonging to the class Ktedonobacteria.</title>
        <authorList>
            <person name="Yabe S."/>
            <person name="Zheng Y."/>
            <person name="Wang C.M."/>
            <person name="Sakai Y."/>
            <person name="Abe K."/>
            <person name="Yokota A."/>
            <person name="Donadio S."/>
            <person name="Cavaletti L."/>
            <person name="Monciardini P."/>
        </authorList>
    </citation>
    <scope>NUCLEOTIDE SEQUENCE [LARGE SCALE GENOMIC DNA]</scope>
    <source>
        <strain evidence="2 3">SOSP1-30</strain>
    </source>
</reference>
<keyword evidence="3" id="KW-1185">Reference proteome</keyword>
<gene>
    <name evidence="2" type="ORF">KSB_88900</name>
</gene>
<dbReference type="Proteomes" id="UP000654345">
    <property type="component" value="Unassembled WGS sequence"/>
</dbReference>
<organism evidence="2 3">
    <name type="scientific">Ktedonobacter robiniae</name>
    <dbReference type="NCBI Taxonomy" id="2778365"/>
    <lineage>
        <taxon>Bacteria</taxon>
        <taxon>Bacillati</taxon>
        <taxon>Chloroflexota</taxon>
        <taxon>Ktedonobacteria</taxon>
        <taxon>Ktedonobacterales</taxon>
        <taxon>Ktedonobacteraceae</taxon>
        <taxon>Ktedonobacter</taxon>
    </lineage>
</organism>
<dbReference type="SUPFAM" id="SSF47090">
    <property type="entry name" value="PGBD-like"/>
    <property type="match status" value="1"/>
</dbReference>
<dbReference type="RefSeq" id="WP_201376535.1">
    <property type="nucleotide sequence ID" value="NZ_BNJG01000005.1"/>
</dbReference>